<proteinExistence type="predicted"/>
<keyword evidence="1" id="KW-0812">Transmembrane</keyword>
<keyword evidence="4" id="KW-1185">Reference proteome</keyword>
<evidence type="ECO:0000256" key="1">
    <source>
        <dbReference type="SAM" id="Phobius"/>
    </source>
</evidence>
<dbReference type="EMBL" id="BSPC01000076">
    <property type="protein sequence ID" value="GLS23606.1"/>
    <property type="molecule type" value="Genomic_DNA"/>
</dbReference>
<feature type="domain" description="DUF4178" evidence="2">
    <location>
        <begin position="74"/>
        <end position="207"/>
    </location>
</feature>
<name>A0ABQ6CTB1_9HYPH</name>
<dbReference type="Pfam" id="PF13785">
    <property type="entry name" value="DUF4178"/>
    <property type="match status" value="1"/>
</dbReference>
<accession>A0ABQ6CTB1</accession>
<dbReference type="InterPro" id="IPR025235">
    <property type="entry name" value="DUF4178"/>
</dbReference>
<protein>
    <recommendedName>
        <fullName evidence="2">DUF4178 domain-containing protein</fullName>
    </recommendedName>
</protein>
<evidence type="ECO:0000313" key="4">
    <source>
        <dbReference type="Proteomes" id="UP001156882"/>
    </source>
</evidence>
<dbReference type="Proteomes" id="UP001156882">
    <property type="component" value="Unassembled WGS sequence"/>
</dbReference>
<reference evidence="4" key="1">
    <citation type="journal article" date="2019" name="Int. J. Syst. Evol. Microbiol.">
        <title>The Global Catalogue of Microorganisms (GCM) 10K type strain sequencing project: providing services to taxonomists for standard genome sequencing and annotation.</title>
        <authorList>
            <consortium name="The Broad Institute Genomics Platform"/>
            <consortium name="The Broad Institute Genome Sequencing Center for Infectious Disease"/>
            <person name="Wu L."/>
            <person name="Ma J."/>
        </authorList>
    </citation>
    <scope>NUCLEOTIDE SEQUENCE [LARGE SCALE GENOMIC DNA]</scope>
    <source>
        <strain evidence="4">NBRC 101365</strain>
    </source>
</reference>
<keyword evidence="1" id="KW-0472">Membrane</keyword>
<dbReference type="RefSeq" id="WP_284316538.1">
    <property type="nucleotide sequence ID" value="NZ_BSPC01000076.1"/>
</dbReference>
<evidence type="ECO:0000259" key="2">
    <source>
        <dbReference type="Pfam" id="PF13785"/>
    </source>
</evidence>
<keyword evidence="1" id="KW-1133">Transmembrane helix</keyword>
<evidence type="ECO:0000313" key="3">
    <source>
        <dbReference type="EMBL" id="GLS23606.1"/>
    </source>
</evidence>
<organism evidence="3 4">
    <name type="scientific">Labrys miyagiensis</name>
    <dbReference type="NCBI Taxonomy" id="346912"/>
    <lineage>
        <taxon>Bacteria</taxon>
        <taxon>Pseudomonadati</taxon>
        <taxon>Pseudomonadota</taxon>
        <taxon>Alphaproteobacteria</taxon>
        <taxon>Hyphomicrobiales</taxon>
        <taxon>Xanthobacteraceae</taxon>
        <taxon>Labrys</taxon>
    </lineage>
</organism>
<feature type="transmembrane region" description="Helical" evidence="1">
    <location>
        <begin position="430"/>
        <end position="449"/>
    </location>
</feature>
<comment type="caution">
    <text evidence="3">The sequence shown here is derived from an EMBL/GenBank/DDBJ whole genome shotgun (WGS) entry which is preliminary data.</text>
</comment>
<sequence>MDEQPSPQTPPARPPGKPRTFACPSCGGPVTLRAVGQSISATCSQCSSLIDVADENLRIIEEANSALRQGAIPIGTRGKLKDIEWEVIGYMRRSDRSGDYRWTEYLLFNPYYGYRFLAEEQDHWTLVKMLNQDVPGAGRQGRVTANGRSYRFFGKGTALTTYVAGEFYWRASTADVTTATDYIAPPYRLMVESNGEEIIVSEGEYLDAGSVAAAFKVPLSRPSSWSAGVSQVNPHKTSLRVGLIAVAAATVLQFVSLAMAPGQRVNQQTYTLSAADKGKTLSSDTFALKSGGNVEIDSNAALDNDWLELDMTLVNTETNQSYPVSQALERYSGYDEDGFWSEGSNENSVLLPPVPAGTYKLLIEPDAGVFSKPAVAPSIGLSPSMQRLLKGGANMNTQDWLNAPPDPPPPPPVLPTQTVSIAVKRGVPVWSNYLIAVVLLAILPIFSVARRMMFEKSRWEKGGLAEEFEKGDS</sequence>
<gene>
    <name evidence="3" type="ORF">GCM10007874_66270</name>
</gene>